<dbReference type="InterPro" id="IPR005066">
    <property type="entry name" value="MoCF_OxRdtse_dimer"/>
</dbReference>
<dbReference type="EMBL" id="JAUSVX010000001">
    <property type="protein sequence ID" value="MDQ0467991.1"/>
    <property type="molecule type" value="Genomic_DNA"/>
</dbReference>
<dbReference type="CDD" id="cd02110">
    <property type="entry name" value="SO_family_Moco_dimer"/>
    <property type="match status" value="1"/>
</dbReference>
<dbReference type="InterPro" id="IPR036374">
    <property type="entry name" value="OxRdtase_Mopterin-bd_sf"/>
</dbReference>
<feature type="domain" description="Oxidoreductase molybdopterin-binding" evidence="5">
    <location>
        <begin position="41"/>
        <end position="220"/>
    </location>
</feature>
<evidence type="ECO:0000259" key="6">
    <source>
        <dbReference type="Pfam" id="PF03404"/>
    </source>
</evidence>
<keyword evidence="2" id="KW-0500">Molybdenum</keyword>
<dbReference type="PRINTS" id="PR00407">
    <property type="entry name" value="EUMOPTERIN"/>
</dbReference>
<dbReference type="Gene3D" id="2.60.40.650">
    <property type="match status" value="1"/>
</dbReference>
<dbReference type="Proteomes" id="UP001242480">
    <property type="component" value="Unassembled WGS sequence"/>
</dbReference>
<comment type="caution">
    <text evidence="7">The sequence shown here is derived from an EMBL/GenBank/DDBJ whole genome shotgun (WGS) entry which is preliminary data.</text>
</comment>
<dbReference type="PANTHER" id="PTHR19372">
    <property type="entry name" value="SULFITE REDUCTASE"/>
    <property type="match status" value="1"/>
</dbReference>
<dbReference type="RefSeq" id="WP_307268451.1">
    <property type="nucleotide sequence ID" value="NZ_JAUSVX010000001.1"/>
</dbReference>
<dbReference type="InterPro" id="IPR000572">
    <property type="entry name" value="OxRdtase_Mopterin-bd_dom"/>
</dbReference>
<evidence type="ECO:0000256" key="1">
    <source>
        <dbReference type="ARBA" id="ARBA00001924"/>
    </source>
</evidence>
<keyword evidence="3" id="KW-0479">Metal-binding</keyword>
<feature type="domain" description="Moybdenum cofactor oxidoreductase dimerisation" evidence="6">
    <location>
        <begin position="241"/>
        <end position="348"/>
    </location>
</feature>
<dbReference type="Pfam" id="PF00174">
    <property type="entry name" value="Oxidored_molyb"/>
    <property type="match status" value="1"/>
</dbReference>
<evidence type="ECO:0000313" key="7">
    <source>
        <dbReference type="EMBL" id="MDQ0467991.1"/>
    </source>
</evidence>
<evidence type="ECO:0000313" key="8">
    <source>
        <dbReference type="Proteomes" id="UP001242480"/>
    </source>
</evidence>
<dbReference type="InterPro" id="IPR008335">
    <property type="entry name" value="Mopterin_OxRdtase_euk"/>
</dbReference>
<evidence type="ECO:0000256" key="4">
    <source>
        <dbReference type="ARBA" id="ARBA00023002"/>
    </source>
</evidence>
<dbReference type="InterPro" id="IPR014756">
    <property type="entry name" value="Ig_E-set"/>
</dbReference>
<dbReference type="SUPFAM" id="SSF81296">
    <property type="entry name" value="E set domains"/>
    <property type="match status" value="1"/>
</dbReference>
<gene>
    <name evidence="7" type="ORF">QO011_000986</name>
</gene>
<accession>A0ABU0J162</accession>
<organism evidence="7 8">
    <name type="scientific">Labrys wisconsinensis</name>
    <dbReference type="NCBI Taxonomy" id="425677"/>
    <lineage>
        <taxon>Bacteria</taxon>
        <taxon>Pseudomonadati</taxon>
        <taxon>Pseudomonadota</taxon>
        <taxon>Alphaproteobacteria</taxon>
        <taxon>Hyphomicrobiales</taxon>
        <taxon>Xanthobacteraceae</taxon>
        <taxon>Labrys</taxon>
    </lineage>
</organism>
<keyword evidence="4" id="KW-0560">Oxidoreductase</keyword>
<evidence type="ECO:0000259" key="5">
    <source>
        <dbReference type="Pfam" id="PF00174"/>
    </source>
</evidence>
<reference evidence="7 8" key="1">
    <citation type="submission" date="2023-07" db="EMBL/GenBank/DDBJ databases">
        <title>Genomic Encyclopedia of Type Strains, Phase IV (KMG-IV): sequencing the most valuable type-strain genomes for metagenomic binning, comparative biology and taxonomic classification.</title>
        <authorList>
            <person name="Goeker M."/>
        </authorList>
    </citation>
    <scope>NUCLEOTIDE SEQUENCE [LARGE SCALE GENOMIC DNA]</scope>
    <source>
        <strain evidence="7 8">DSM 19619</strain>
    </source>
</reference>
<evidence type="ECO:0000256" key="2">
    <source>
        <dbReference type="ARBA" id="ARBA00022505"/>
    </source>
</evidence>
<dbReference type="Pfam" id="PF03404">
    <property type="entry name" value="Mo-co_dimer"/>
    <property type="match status" value="1"/>
</dbReference>
<dbReference type="SUPFAM" id="SSF56524">
    <property type="entry name" value="Oxidoreductase molybdopterin-binding domain"/>
    <property type="match status" value="1"/>
</dbReference>
<evidence type="ECO:0000256" key="3">
    <source>
        <dbReference type="ARBA" id="ARBA00022723"/>
    </source>
</evidence>
<keyword evidence="8" id="KW-1185">Reference proteome</keyword>
<dbReference type="Gene3D" id="3.90.420.10">
    <property type="entry name" value="Oxidoreductase, molybdopterin-binding domain"/>
    <property type="match status" value="1"/>
</dbReference>
<comment type="cofactor">
    <cofactor evidence="1">
        <name>Mo-molybdopterin</name>
        <dbReference type="ChEBI" id="CHEBI:71302"/>
    </cofactor>
</comment>
<dbReference type="PANTHER" id="PTHR19372:SF7">
    <property type="entry name" value="SULFITE OXIDASE, MITOCHONDRIAL"/>
    <property type="match status" value="1"/>
</dbReference>
<protein>
    <submittedName>
        <fullName evidence="7">DMSO/TMAO reductase YedYZ molybdopterin-dependent catalytic subunit</fullName>
    </submittedName>
</protein>
<name>A0ABU0J162_9HYPH</name>
<proteinExistence type="predicted"/>
<sequence>MRRPETTGLIVRQKSPLNLEFQFSSLADWQIPVDQFYVRSHFPPPGLHEEDWRLSVEGAVERPLALSLEALKALPQARFPAVMECAGNGRVFYEPAREGLQWQNGGVGNAEWSGVLLRDVLAAAGVKPEAVEVILVGADRGVVDGGKKTASPGPIAFARSLPLDKALSDGVLLAHAMNGEPLTPDHGYPLRAVVGGWFGMAWIKWLAAVRVVPRPFRGYWQARDYFRWERGLGEPMLVPLDEMEVKAQIAQPVNGATLRAGEPFRVFGAAWGGETALALVEVDTGEGWRPARLLEPETRYGWRFWEHVWTPPRPGRYTLRCRASDAAGHVQPAEQRSDAESYCANWIIPVEVKAVAVRPGPADDFVI</sequence>